<feature type="domain" description="GYF" evidence="2">
    <location>
        <begin position="2"/>
        <end position="51"/>
    </location>
</feature>
<evidence type="ECO:0000256" key="1">
    <source>
        <dbReference type="SAM" id="MobiDB-lite"/>
    </source>
</evidence>
<feature type="compositionally biased region" description="Low complexity" evidence="1">
    <location>
        <begin position="191"/>
        <end position="213"/>
    </location>
</feature>
<organism evidence="3 4">
    <name type="scientific">Chloropicon primus</name>
    <dbReference type="NCBI Taxonomy" id="1764295"/>
    <lineage>
        <taxon>Eukaryota</taxon>
        <taxon>Viridiplantae</taxon>
        <taxon>Chlorophyta</taxon>
        <taxon>Chloropicophyceae</taxon>
        <taxon>Chloropicales</taxon>
        <taxon>Chloropicaceae</taxon>
        <taxon>Chloropicon</taxon>
    </lineage>
</organism>
<dbReference type="Proteomes" id="UP000316726">
    <property type="component" value="Chromosome 16"/>
</dbReference>
<feature type="region of interest" description="Disordered" evidence="1">
    <location>
        <begin position="162"/>
        <end position="316"/>
    </location>
</feature>
<keyword evidence="4" id="KW-1185">Reference proteome</keyword>
<dbReference type="InterPro" id="IPR025640">
    <property type="entry name" value="GYF_2"/>
</dbReference>
<dbReference type="EMBL" id="CP031049">
    <property type="protein sequence ID" value="QDZ25189.1"/>
    <property type="molecule type" value="Genomic_DNA"/>
</dbReference>
<reference evidence="3 4" key="1">
    <citation type="submission" date="2018-07" db="EMBL/GenBank/DDBJ databases">
        <title>The complete nuclear genome of the prasinophyte Chloropicon primus (CCMP1205).</title>
        <authorList>
            <person name="Pombert J.-F."/>
            <person name="Otis C."/>
            <person name="Turmel M."/>
            <person name="Lemieux C."/>
        </authorList>
    </citation>
    <scope>NUCLEOTIDE SEQUENCE [LARGE SCALE GENOMIC DNA]</scope>
    <source>
        <strain evidence="3 4">CCMP1205</strain>
    </source>
</reference>
<gene>
    <name evidence="3" type="ORF">A3770_16p77070</name>
</gene>
<evidence type="ECO:0000313" key="4">
    <source>
        <dbReference type="Proteomes" id="UP000316726"/>
    </source>
</evidence>
<dbReference type="AlphaFoldDB" id="A0A5B8MX78"/>
<feature type="compositionally biased region" description="Basic and acidic residues" evidence="1">
    <location>
        <begin position="162"/>
        <end position="172"/>
    </location>
</feature>
<proteinExistence type="predicted"/>
<name>A0A5B8MX78_9CHLO</name>
<dbReference type="Pfam" id="PF14237">
    <property type="entry name" value="GYF_2"/>
    <property type="match status" value="1"/>
</dbReference>
<evidence type="ECO:0000259" key="2">
    <source>
        <dbReference type="Pfam" id="PF14237"/>
    </source>
</evidence>
<accession>A0A5B8MX78</accession>
<sequence length="354" mass="40150">MWYYQDPKTEERAGPVKVDFIRDLIEANLVRDDTLVWTKGMVDWEAISQVPIFMTPLEKDLKEYYTPGKNRNTREREVAQMKEFEEGWYFEDELKETHGPIFKEDLVEVVKAAAEWDTPVWNINVLVEDEGERLTFRQAFPEHVGDKASVYKDLDAYKKDVQRMEEKVHESPVPRPSMQGNASEEQARGGLALSVASPISSSSSSSLDMALASQQPTQRRRKGEREDDGELKTPESNHRSAGGDAGSKQQEADPKPKKEARTLTTLLQDAEASLKGKTPQRTAEAPKPSSKDGASSGEVKAQEEEKEPLEVKIQPGYSKEDLEKCEMGKDFLSRYIAVQRQSLLYRKDLFRTSS</sequence>
<evidence type="ECO:0000313" key="3">
    <source>
        <dbReference type="EMBL" id="QDZ25189.1"/>
    </source>
</evidence>
<feature type="compositionally biased region" description="Basic and acidic residues" evidence="1">
    <location>
        <begin position="250"/>
        <end position="261"/>
    </location>
</feature>
<protein>
    <recommendedName>
        <fullName evidence="2">GYF domain-containing protein</fullName>
    </recommendedName>
</protein>